<reference evidence="4 5" key="1">
    <citation type="submission" date="2023-05" db="EMBL/GenBank/DDBJ databases">
        <title>A 100% complete, gapless, phased diploid assembly of the Scenedesmus obliquus UTEX 3031 genome.</title>
        <authorList>
            <person name="Biondi T.C."/>
            <person name="Hanschen E.R."/>
            <person name="Kwon T."/>
            <person name="Eng W."/>
            <person name="Kruse C.P.S."/>
            <person name="Koehler S.I."/>
            <person name="Kunde Y."/>
            <person name="Gleasner C.D."/>
            <person name="You Mak K.T."/>
            <person name="Polle J."/>
            <person name="Hovde B.T."/>
            <person name="Starkenburg S.R."/>
        </authorList>
    </citation>
    <scope>NUCLEOTIDE SEQUENCE [LARGE SCALE GENOMIC DNA]</scope>
    <source>
        <strain evidence="4 5">DOE0152z</strain>
    </source>
</reference>
<keyword evidence="1" id="KW-0862">Zinc</keyword>
<dbReference type="PANTHER" id="PTHR22639">
    <property type="entry name" value="GAG-RELATED PROTEIN"/>
    <property type="match status" value="1"/>
</dbReference>
<keyword evidence="1" id="KW-0479">Metal-binding</keyword>
<dbReference type="PROSITE" id="PS50158">
    <property type="entry name" value="ZF_CCHC"/>
    <property type="match status" value="2"/>
</dbReference>
<feature type="domain" description="CCHC-type" evidence="2">
    <location>
        <begin position="460"/>
        <end position="474"/>
    </location>
</feature>
<evidence type="ECO:0000313" key="4">
    <source>
        <dbReference type="EMBL" id="WIA10102.1"/>
    </source>
</evidence>
<feature type="domain" description="CCHC-type" evidence="2">
    <location>
        <begin position="369"/>
        <end position="382"/>
    </location>
</feature>
<dbReference type="InterPro" id="IPR001878">
    <property type="entry name" value="Znf_CCHC"/>
</dbReference>
<sequence>MEKGEVKAPLAAEVLPAAAAAAAAAAGGEAEVDAAAGSSLTPGSAAWAAALQALLSRQGCSGKAADVKWRVIMPDGDRLGPFSAADMQAWLLQGRAPKGVSKQQASAAAADLASLQLCGILSTDYSAQRLPGAKFYKPLGQLLPAVAGGLLYAAVGRADIAKGGGAWRSIRPQQLLPEHADALASEFPGFFPPGWLSFAAHNPRFASWQAFEAGIAFPDPQPASRQHYTRRRELYQACSALLLAARAADAADAATADDTGLPAGGVLREMQQLVQAALHAPAPAAPAAARSHSQLLVVQHEGSRVGTLTAEAAAAAAAEASGYDSPGAGGAAAGQDEGFSVPVAVRIAAPVPERAPVGPKLVFYGKPACHLCGERGHEAHSCSTPFCQRCDMYGHAPADCADACERCGRVHSRSDGVCRTFQCAACGLFGHKAGHCPSQQCSACGMLGHSDRHCQAHRHCAMCGENGHLPAECPLALLSRQGCSGKAADVKWRVIIPDGDRLGPFSAADMQAWLLQGRVPKGLSKQQAAAVAEDPASLQLCGILASDYSAQRLPGAKFYRPLGQLLPALAGGLLYAAVGKADIAKGVPAKEWNCSPPAAAAPAVSAAAPPPAS</sequence>
<evidence type="ECO:0000256" key="1">
    <source>
        <dbReference type="PROSITE-ProRule" id="PRU00047"/>
    </source>
</evidence>
<dbReference type="SUPFAM" id="SSF57756">
    <property type="entry name" value="Retrovirus zinc finger-like domains"/>
    <property type="match status" value="1"/>
</dbReference>
<dbReference type="SMART" id="SM00444">
    <property type="entry name" value="GYF"/>
    <property type="match status" value="2"/>
</dbReference>
<evidence type="ECO:0000313" key="5">
    <source>
        <dbReference type="Proteomes" id="UP001244341"/>
    </source>
</evidence>
<evidence type="ECO:0000259" key="2">
    <source>
        <dbReference type="PROSITE" id="PS50158"/>
    </source>
</evidence>
<name>A0ABY8TLX2_TETOB</name>
<dbReference type="SMART" id="SM00343">
    <property type="entry name" value="ZnF_C2HC"/>
    <property type="match status" value="5"/>
</dbReference>
<dbReference type="InterPro" id="IPR003169">
    <property type="entry name" value="GYF"/>
</dbReference>
<evidence type="ECO:0008006" key="6">
    <source>
        <dbReference type="Google" id="ProtNLM"/>
    </source>
</evidence>
<dbReference type="SUPFAM" id="SSF55277">
    <property type="entry name" value="GYF domain"/>
    <property type="match status" value="1"/>
</dbReference>
<protein>
    <recommendedName>
        <fullName evidence="6">CCHC-type domain-containing protein</fullName>
    </recommendedName>
</protein>
<dbReference type="EMBL" id="CP126209">
    <property type="protein sequence ID" value="WIA10102.1"/>
    <property type="molecule type" value="Genomic_DNA"/>
</dbReference>
<feature type="domain" description="GYF" evidence="3">
    <location>
        <begin position="66"/>
        <end position="116"/>
    </location>
</feature>
<keyword evidence="1" id="KW-0863">Zinc-finger</keyword>
<dbReference type="PANTHER" id="PTHR22639:SF3">
    <property type="entry name" value="ZINC FINGER CCHC DOMAIN-CONTAINING PROTEIN 3"/>
    <property type="match status" value="1"/>
</dbReference>
<feature type="domain" description="GYF" evidence="3">
    <location>
        <begin position="489"/>
        <end position="545"/>
    </location>
</feature>
<dbReference type="Gene3D" id="4.10.60.10">
    <property type="entry name" value="Zinc finger, CCHC-type"/>
    <property type="match status" value="1"/>
</dbReference>
<keyword evidence="5" id="KW-1185">Reference proteome</keyword>
<dbReference type="PROSITE" id="PS50829">
    <property type="entry name" value="GYF"/>
    <property type="match status" value="2"/>
</dbReference>
<dbReference type="InterPro" id="IPR042509">
    <property type="entry name" value="ZCCHC3"/>
</dbReference>
<proteinExistence type="predicted"/>
<dbReference type="InterPro" id="IPR036875">
    <property type="entry name" value="Znf_CCHC_sf"/>
</dbReference>
<dbReference type="Proteomes" id="UP001244341">
    <property type="component" value="Chromosome 2b"/>
</dbReference>
<accession>A0ABY8TLX2</accession>
<gene>
    <name evidence="4" type="ORF">OEZ85_010309</name>
</gene>
<dbReference type="InterPro" id="IPR035445">
    <property type="entry name" value="GYF-like_dom_sf"/>
</dbReference>
<organism evidence="4 5">
    <name type="scientific">Tetradesmus obliquus</name>
    <name type="common">Green alga</name>
    <name type="synonym">Acutodesmus obliquus</name>
    <dbReference type="NCBI Taxonomy" id="3088"/>
    <lineage>
        <taxon>Eukaryota</taxon>
        <taxon>Viridiplantae</taxon>
        <taxon>Chlorophyta</taxon>
        <taxon>core chlorophytes</taxon>
        <taxon>Chlorophyceae</taxon>
        <taxon>CS clade</taxon>
        <taxon>Sphaeropleales</taxon>
        <taxon>Scenedesmaceae</taxon>
        <taxon>Tetradesmus</taxon>
    </lineage>
</organism>
<evidence type="ECO:0000259" key="3">
    <source>
        <dbReference type="PROSITE" id="PS50829"/>
    </source>
</evidence>